<keyword evidence="2" id="KW-1185">Reference proteome</keyword>
<dbReference type="Proteomes" id="UP001314170">
    <property type="component" value="Unassembled WGS sequence"/>
</dbReference>
<accession>A0AAV1RRV1</accession>
<proteinExistence type="predicted"/>
<protein>
    <submittedName>
        <fullName evidence="1">Uncharacterized protein</fullName>
    </submittedName>
</protein>
<organism evidence="1 2">
    <name type="scientific">Dovyalis caffra</name>
    <dbReference type="NCBI Taxonomy" id="77055"/>
    <lineage>
        <taxon>Eukaryota</taxon>
        <taxon>Viridiplantae</taxon>
        <taxon>Streptophyta</taxon>
        <taxon>Embryophyta</taxon>
        <taxon>Tracheophyta</taxon>
        <taxon>Spermatophyta</taxon>
        <taxon>Magnoliopsida</taxon>
        <taxon>eudicotyledons</taxon>
        <taxon>Gunneridae</taxon>
        <taxon>Pentapetalae</taxon>
        <taxon>rosids</taxon>
        <taxon>fabids</taxon>
        <taxon>Malpighiales</taxon>
        <taxon>Salicaceae</taxon>
        <taxon>Flacourtieae</taxon>
        <taxon>Dovyalis</taxon>
    </lineage>
</organism>
<reference evidence="1 2" key="1">
    <citation type="submission" date="2024-01" db="EMBL/GenBank/DDBJ databases">
        <authorList>
            <person name="Waweru B."/>
        </authorList>
    </citation>
    <scope>NUCLEOTIDE SEQUENCE [LARGE SCALE GENOMIC DNA]</scope>
</reference>
<sequence length="70" mass="7750">MSGHTSETNLARRTHAQISIIYWMERVKKIRRNRGNTNSMVSKGASTALVIAPAKAPLRNSPTSLLLMKS</sequence>
<comment type="caution">
    <text evidence="1">The sequence shown here is derived from an EMBL/GenBank/DDBJ whole genome shotgun (WGS) entry which is preliminary data.</text>
</comment>
<name>A0AAV1RRV1_9ROSI</name>
<evidence type="ECO:0000313" key="1">
    <source>
        <dbReference type="EMBL" id="CAK7339404.1"/>
    </source>
</evidence>
<dbReference type="AlphaFoldDB" id="A0AAV1RRV1"/>
<evidence type="ECO:0000313" key="2">
    <source>
        <dbReference type="Proteomes" id="UP001314170"/>
    </source>
</evidence>
<dbReference type="EMBL" id="CAWUPB010001158">
    <property type="protein sequence ID" value="CAK7339404.1"/>
    <property type="molecule type" value="Genomic_DNA"/>
</dbReference>
<gene>
    <name evidence="1" type="ORF">DCAF_LOCUS14455</name>
</gene>